<reference evidence="1" key="1">
    <citation type="submission" date="2020-08" db="EMBL/GenBank/DDBJ databases">
        <title>Multicomponent nature underlies the extraordinary mechanical properties of spider dragline silk.</title>
        <authorList>
            <person name="Kono N."/>
            <person name="Nakamura H."/>
            <person name="Mori M."/>
            <person name="Yoshida Y."/>
            <person name="Ohtoshi R."/>
            <person name="Malay A.D."/>
            <person name="Moran D.A.P."/>
            <person name="Tomita M."/>
            <person name="Numata K."/>
            <person name="Arakawa K."/>
        </authorList>
    </citation>
    <scope>NUCLEOTIDE SEQUENCE</scope>
</reference>
<dbReference type="OrthoDB" id="6436533at2759"/>
<dbReference type="AlphaFoldDB" id="A0A8X6QLJ8"/>
<evidence type="ECO:0000313" key="1">
    <source>
        <dbReference type="EMBL" id="GFU20068.1"/>
    </source>
</evidence>
<sequence>MTKTILVKVNRLERSSSSGIVLQYLIFPIDSIRMFVNCVHYKKLTVETTCNKIYSLMLAPVDLAHSDLEEAWDLWTKATTCLQRAATDIKDSEKIKGFFNLDNGLPDPFFVSSLGSAF</sequence>
<comment type="caution">
    <text evidence="1">The sequence shown here is derived from an EMBL/GenBank/DDBJ whole genome shotgun (WGS) entry which is preliminary data.</text>
</comment>
<gene>
    <name evidence="1" type="primary">AVEN_2164_1</name>
    <name evidence="1" type="ORF">NPIL_393001</name>
</gene>
<keyword evidence="2" id="KW-1185">Reference proteome</keyword>
<organism evidence="1 2">
    <name type="scientific">Nephila pilipes</name>
    <name type="common">Giant wood spider</name>
    <name type="synonym">Nephila maculata</name>
    <dbReference type="NCBI Taxonomy" id="299642"/>
    <lineage>
        <taxon>Eukaryota</taxon>
        <taxon>Metazoa</taxon>
        <taxon>Ecdysozoa</taxon>
        <taxon>Arthropoda</taxon>
        <taxon>Chelicerata</taxon>
        <taxon>Arachnida</taxon>
        <taxon>Araneae</taxon>
        <taxon>Araneomorphae</taxon>
        <taxon>Entelegynae</taxon>
        <taxon>Araneoidea</taxon>
        <taxon>Nephilidae</taxon>
        <taxon>Nephila</taxon>
    </lineage>
</organism>
<name>A0A8X6QLJ8_NEPPI</name>
<dbReference type="EMBL" id="BMAW01080533">
    <property type="protein sequence ID" value="GFU20068.1"/>
    <property type="molecule type" value="Genomic_DNA"/>
</dbReference>
<accession>A0A8X6QLJ8</accession>
<dbReference type="Proteomes" id="UP000887013">
    <property type="component" value="Unassembled WGS sequence"/>
</dbReference>
<evidence type="ECO:0000313" key="2">
    <source>
        <dbReference type="Proteomes" id="UP000887013"/>
    </source>
</evidence>
<proteinExistence type="predicted"/>
<protein>
    <submittedName>
        <fullName evidence="1">Uncharacterized protein</fullName>
    </submittedName>
</protein>